<protein>
    <submittedName>
        <fullName evidence="2">Uncharacterized protein</fullName>
    </submittedName>
</protein>
<proteinExistence type="predicted"/>
<reference evidence="2 3" key="1">
    <citation type="submission" date="2021-06" db="EMBL/GenBank/DDBJ databases">
        <title>Genome sequence of Babesia caballi.</title>
        <authorList>
            <person name="Yamagishi J."/>
            <person name="Kidaka T."/>
            <person name="Ochi A."/>
        </authorList>
    </citation>
    <scope>NUCLEOTIDE SEQUENCE [LARGE SCALE GENOMIC DNA]</scope>
    <source>
        <strain evidence="2">USDA-D6B2</strain>
    </source>
</reference>
<evidence type="ECO:0000313" key="2">
    <source>
        <dbReference type="EMBL" id="GIX65777.1"/>
    </source>
</evidence>
<dbReference type="GeneID" id="94197258"/>
<dbReference type="RefSeq" id="XP_067717846.1">
    <property type="nucleotide sequence ID" value="XM_067861745.1"/>
</dbReference>
<evidence type="ECO:0000313" key="3">
    <source>
        <dbReference type="Proteomes" id="UP001497744"/>
    </source>
</evidence>
<organism evidence="2 3">
    <name type="scientific">Babesia caballi</name>
    <dbReference type="NCBI Taxonomy" id="5871"/>
    <lineage>
        <taxon>Eukaryota</taxon>
        <taxon>Sar</taxon>
        <taxon>Alveolata</taxon>
        <taxon>Apicomplexa</taxon>
        <taxon>Aconoidasida</taxon>
        <taxon>Piroplasmida</taxon>
        <taxon>Babesiidae</taxon>
        <taxon>Babesia</taxon>
    </lineage>
</organism>
<keyword evidence="3" id="KW-1185">Reference proteome</keyword>
<evidence type="ECO:0000256" key="1">
    <source>
        <dbReference type="SAM" id="Phobius"/>
    </source>
</evidence>
<gene>
    <name evidence="2" type="ORF">BcabD6B2_52120</name>
</gene>
<name>A0AAV4M127_BABCB</name>
<dbReference type="AlphaFoldDB" id="A0AAV4M127"/>
<keyword evidence="1" id="KW-0472">Membrane</keyword>
<feature type="transmembrane region" description="Helical" evidence="1">
    <location>
        <begin position="174"/>
        <end position="191"/>
    </location>
</feature>
<dbReference type="Proteomes" id="UP001497744">
    <property type="component" value="Unassembled WGS sequence"/>
</dbReference>
<accession>A0AAV4M127</accession>
<dbReference type="EMBL" id="BPLF01000005">
    <property type="protein sequence ID" value="GIX65777.1"/>
    <property type="molecule type" value="Genomic_DNA"/>
</dbReference>
<keyword evidence="1" id="KW-1133">Transmembrane helix</keyword>
<keyword evidence="1" id="KW-0812">Transmembrane</keyword>
<sequence length="230" mass="25656">MNGSKESHAGNHTADLLSLYYPKCSGTNCGPYLYPLVYTTGSTFSPKYASTYLSWLVYLADDFRDWLSELSERFDGLNCEGCGHSCGSTGHSKDHGSACQCPSITQCADVLPLFYEYGFTMLDAKKLKDKGNKCSAFHAQLNAFINGQPLYKALSAIDTFLWAIRWEFISKLSAFWTIYVCVILYTFFFLLDTLHLRSHLKLTSSQTIPPLALLTSGTPLPITKLTYIGQ</sequence>
<comment type="caution">
    <text evidence="2">The sequence shown here is derived from an EMBL/GenBank/DDBJ whole genome shotgun (WGS) entry which is preliminary data.</text>
</comment>